<protein>
    <submittedName>
        <fullName evidence="2">Uncharacterized protein</fullName>
    </submittedName>
</protein>
<sequence>MMGARERLGSAASSADAICHGDTMSYRMLETIRSYGEKQVVSTSGHARRRRNRRLQSVR</sequence>
<dbReference type="AlphaFoldDB" id="A0A2P2BWS3"/>
<name>A0A2P2BWS3_9ZZZZ</name>
<reference evidence="2" key="1">
    <citation type="submission" date="2015-08" db="EMBL/GenBank/DDBJ databases">
        <authorList>
            <person name="Babu N.S."/>
            <person name="Beckwith C.J."/>
            <person name="Beseler K.G."/>
            <person name="Brison A."/>
            <person name="Carone J.V."/>
            <person name="Caskin T.P."/>
            <person name="Diamond M."/>
            <person name="Durham M.E."/>
            <person name="Foxe J.M."/>
            <person name="Go M."/>
            <person name="Henderson B.A."/>
            <person name="Jones I.B."/>
            <person name="McGettigan J.A."/>
            <person name="Micheletti S.J."/>
            <person name="Nasrallah M.E."/>
            <person name="Ortiz D."/>
            <person name="Piller C.R."/>
            <person name="Privatt S.R."/>
            <person name="Schneider S.L."/>
            <person name="Sharp S."/>
            <person name="Smith T.C."/>
            <person name="Stanton J.D."/>
            <person name="Ullery H.E."/>
            <person name="Wilson R.J."/>
            <person name="Serrano M.G."/>
            <person name="Buck G."/>
            <person name="Lee V."/>
            <person name="Wang Y."/>
            <person name="Carvalho R."/>
            <person name="Voegtly L."/>
            <person name="Shi R."/>
            <person name="Duckworth R."/>
            <person name="Johnson A."/>
            <person name="Loviza R."/>
            <person name="Walstead R."/>
            <person name="Shah Z."/>
            <person name="Kiflezghi M."/>
            <person name="Wade K."/>
            <person name="Ball S.L."/>
            <person name="Bradley K.W."/>
            <person name="Asai D.J."/>
            <person name="Bowman C.A."/>
            <person name="Russell D.A."/>
            <person name="Pope W.H."/>
            <person name="Jacobs-Sera D."/>
            <person name="Hendrix R.W."/>
            <person name="Hatfull G.F."/>
        </authorList>
    </citation>
    <scope>NUCLEOTIDE SEQUENCE</scope>
</reference>
<dbReference type="EMBL" id="CZKA01000005">
    <property type="protein sequence ID" value="CUR54173.1"/>
    <property type="molecule type" value="Genomic_DNA"/>
</dbReference>
<accession>A0A2P2BWS3</accession>
<proteinExistence type="predicted"/>
<evidence type="ECO:0000313" key="2">
    <source>
        <dbReference type="EMBL" id="CUR54173.1"/>
    </source>
</evidence>
<gene>
    <name evidence="2" type="ORF">NOCA2130013</name>
</gene>
<evidence type="ECO:0000256" key="1">
    <source>
        <dbReference type="SAM" id="MobiDB-lite"/>
    </source>
</evidence>
<organism evidence="2">
    <name type="scientific">metagenome</name>
    <dbReference type="NCBI Taxonomy" id="256318"/>
    <lineage>
        <taxon>unclassified sequences</taxon>
        <taxon>metagenomes</taxon>
    </lineage>
</organism>
<feature type="region of interest" description="Disordered" evidence="1">
    <location>
        <begin position="37"/>
        <end position="59"/>
    </location>
</feature>
<feature type="compositionally biased region" description="Basic residues" evidence="1">
    <location>
        <begin position="46"/>
        <end position="59"/>
    </location>
</feature>